<gene>
    <name evidence="2" type="ORF">B2J93_9175</name>
</gene>
<evidence type="ECO:0000256" key="1">
    <source>
        <dbReference type="SAM" id="MobiDB-lite"/>
    </source>
</evidence>
<evidence type="ECO:0000313" key="2">
    <source>
        <dbReference type="EMBL" id="OWP06402.1"/>
    </source>
</evidence>
<sequence>MDDGPLGARALPRRRPGSRATSGFGDDEFKPFNQFTKGQIHVISHQCQSFEWFTVVDEKSRISRRNKATGVASVKKAPAELGTLDIIDRGRMQDLFRVFPSETNRRLVPAGPQLEDFGSVFRTALHRIMRTKAAYARALGHEESDVRAAVPRYSLHAARGARTSA</sequence>
<reference evidence="2 3" key="1">
    <citation type="submission" date="2017-04" db="EMBL/GenBank/DDBJ databases">
        <title>Draft genome sequence of Marssonina coronaria NL1: causal agent of apple blotch.</title>
        <authorList>
            <person name="Cheng Q."/>
        </authorList>
    </citation>
    <scope>NUCLEOTIDE SEQUENCE [LARGE SCALE GENOMIC DNA]</scope>
    <source>
        <strain evidence="2 3">NL1</strain>
    </source>
</reference>
<dbReference type="AlphaFoldDB" id="A0A218ZF68"/>
<organism evidence="2 3">
    <name type="scientific">Diplocarpon coronariae</name>
    <dbReference type="NCBI Taxonomy" id="2795749"/>
    <lineage>
        <taxon>Eukaryota</taxon>
        <taxon>Fungi</taxon>
        <taxon>Dikarya</taxon>
        <taxon>Ascomycota</taxon>
        <taxon>Pezizomycotina</taxon>
        <taxon>Leotiomycetes</taxon>
        <taxon>Helotiales</taxon>
        <taxon>Drepanopezizaceae</taxon>
        <taxon>Diplocarpon</taxon>
    </lineage>
</organism>
<evidence type="ECO:0000313" key="3">
    <source>
        <dbReference type="Proteomes" id="UP000242519"/>
    </source>
</evidence>
<dbReference type="Proteomes" id="UP000242519">
    <property type="component" value="Unassembled WGS sequence"/>
</dbReference>
<protein>
    <submittedName>
        <fullName evidence="2">Peptidase M16 domain-containing protein</fullName>
    </submittedName>
</protein>
<accession>A0A218ZF68</accession>
<feature type="compositionally biased region" description="Low complexity" evidence="1">
    <location>
        <begin position="1"/>
        <end position="10"/>
    </location>
</feature>
<proteinExistence type="predicted"/>
<dbReference type="InParanoid" id="A0A218ZF68"/>
<keyword evidence="3" id="KW-1185">Reference proteome</keyword>
<dbReference type="EMBL" id="MZNU01000046">
    <property type="protein sequence ID" value="OWP06402.1"/>
    <property type="molecule type" value="Genomic_DNA"/>
</dbReference>
<name>A0A218ZF68_9HELO</name>
<comment type="caution">
    <text evidence="2">The sequence shown here is derived from an EMBL/GenBank/DDBJ whole genome shotgun (WGS) entry which is preliminary data.</text>
</comment>
<feature type="region of interest" description="Disordered" evidence="1">
    <location>
        <begin position="1"/>
        <end position="28"/>
    </location>
</feature>